<evidence type="ECO:0000256" key="3">
    <source>
        <dbReference type="ARBA" id="ARBA00023164"/>
    </source>
</evidence>
<dbReference type="Pfam" id="PF14691">
    <property type="entry name" value="Fer4_20"/>
    <property type="match status" value="1"/>
</dbReference>
<evidence type="ECO:0000313" key="9">
    <source>
        <dbReference type="Proteomes" id="UP000741863"/>
    </source>
</evidence>
<dbReference type="Proteomes" id="UP000741863">
    <property type="component" value="Unassembled WGS sequence"/>
</dbReference>
<keyword evidence="3" id="KW-0314">Glutamate biosynthesis</keyword>
<dbReference type="Gene3D" id="1.10.1060.10">
    <property type="entry name" value="Alpha-helical ferredoxin"/>
    <property type="match status" value="1"/>
</dbReference>
<feature type="domain" description="Dihydroprymidine dehydrogenase" evidence="7">
    <location>
        <begin position="24"/>
        <end position="140"/>
    </location>
</feature>
<dbReference type="InterPro" id="IPR051394">
    <property type="entry name" value="Glutamate_Synthase"/>
</dbReference>
<protein>
    <submittedName>
        <fullName evidence="8">Glutamate synthase (NADPH/NADH) small chain</fullName>
        <ecNumber evidence="8">1.4.1.13</ecNumber>
        <ecNumber evidence="8">1.4.1.14</ecNumber>
    </submittedName>
</protein>
<comment type="pathway">
    <text evidence="4">Amino-acid biosynthesis.</text>
</comment>
<keyword evidence="2 8" id="KW-0560">Oxidoreductase</keyword>
<dbReference type="InterPro" id="IPR006005">
    <property type="entry name" value="Glut_synth_ssu1"/>
</dbReference>
<accession>A0ABS2PES4</accession>
<sequence length="495" mass="54470">MGKATGFMEIERQVPKKRDPRDRVQDWQDIHVTPPKSDIEQQASRCMDCGIPFCQAGTNVPGSDEIGCPVYNLIPEWNDLVYHGRWKDALERLHKTNNFPEFTGKVCPAPCEGSCTVAIDDDAVTIKSIEWQIVENGFKEGWIKAKPPRKRTGKRVAVIGSGPAGLAAAAQLNKVGHTVVVYEKEDRVGGLLTYGIPDVKLPYETVMRRVRILEEEGITFKTNVNIGEAISWEQLNNDYSAVILCTGAQVPRGVSDVPGHDAKGVHFAMDFLTQNTKSLLDSKHEDGQYISAAGKNVIVIGGGDTGVDCITTSVRHGAKSIAQFDINKIKGETRNDGNPWPLFPLTFAKEDGHKEAEAVYGEDPRAYQWLTTRFVTDDDGVLVGLEAVQAETVFENGQKLRKPIPGSEKVWDADLVLLAIGFTGPERELLEQMGVKTTNRGTVEAEYGQYSTSVPSVYAAGDNRRGQSLVVWAIHEGREAAREVDRYLMGSTILV</sequence>
<dbReference type="PRINTS" id="PR00419">
    <property type="entry name" value="ADXRDTASE"/>
</dbReference>
<dbReference type="PANTHER" id="PTHR43100">
    <property type="entry name" value="GLUTAMATE SYNTHASE [NADPH] SMALL CHAIN"/>
    <property type="match status" value="1"/>
</dbReference>
<evidence type="ECO:0000256" key="5">
    <source>
        <dbReference type="SAM" id="MobiDB-lite"/>
    </source>
</evidence>
<dbReference type="RefSeq" id="WP_204698137.1">
    <property type="nucleotide sequence ID" value="NZ_JAFBEC010000007.1"/>
</dbReference>
<evidence type="ECO:0000256" key="2">
    <source>
        <dbReference type="ARBA" id="ARBA00023002"/>
    </source>
</evidence>
<comment type="caution">
    <text evidence="8">The sequence shown here is derived from an EMBL/GenBank/DDBJ whole genome shotgun (WGS) entry which is preliminary data.</text>
</comment>
<dbReference type="InterPro" id="IPR036188">
    <property type="entry name" value="FAD/NAD-bd_sf"/>
</dbReference>
<evidence type="ECO:0000259" key="7">
    <source>
        <dbReference type="Pfam" id="PF14691"/>
    </source>
</evidence>
<dbReference type="SUPFAM" id="SSF46548">
    <property type="entry name" value="alpha-helical ferredoxin"/>
    <property type="match status" value="1"/>
</dbReference>
<keyword evidence="9" id="KW-1185">Reference proteome</keyword>
<organism evidence="8 9">
    <name type="scientific">Geomicrobium sediminis</name>
    <dbReference type="NCBI Taxonomy" id="1347788"/>
    <lineage>
        <taxon>Bacteria</taxon>
        <taxon>Bacillati</taxon>
        <taxon>Bacillota</taxon>
        <taxon>Bacilli</taxon>
        <taxon>Bacillales</taxon>
        <taxon>Geomicrobium</taxon>
    </lineage>
</organism>
<name>A0ABS2PES4_9BACL</name>
<gene>
    <name evidence="8" type="ORF">JOD17_002565</name>
</gene>
<dbReference type="InterPro" id="IPR023753">
    <property type="entry name" value="FAD/NAD-binding_dom"/>
</dbReference>
<evidence type="ECO:0000256" key="1">
    <source>
        <dbReference type="ARBA" id="ARBA00022605"/>
    </source>
</evidence>
<dbReference type="Pfam" id="PF07992">
    <property type="entry name" value="Pyr_redox_2"/>
    <property type="match status" value="1"/>
</dbReference>
<evidence type="ECO:0000259" key="6">
    <source>
        <dbReference type="Pfam" id="PF07992"/>
    </source>
</evidence>
<dbReference type="InterPro" id="IPR009051">
    <property type="entry name" value="Helical_ferredxn"/>
</dbReference>
<dbReference type="GO" id="GO:0004355">
    <property type="term" value="F:glutamate synthase (NADPH) activity"/>
    <property type="evidence" value="ECO:0007669"/>
    <property type="project" value="UniProtKB-EC"/>
</dbReference>
<feature type="compositionally biased region" description="Basic and acidic residues" evidence="5">
    <location>
        <begin position="9"/>
        <end position="23"/>
    </location>
</feature>
<dbReference type="EMBL" id="JAFBEC010000007">
    <property type="protein sequence ID" value="MBM7633471.1"/>
    <property type="molecule type" value="Genomic_DNA"/>
</dbReference>
<dbReference type="GO" id="GO:0016040">
    <property type="term" value="F:glutamate synthase (NADH) activity"/>
    <property type="evidence" value="ECO:0007669"/>
    <property type="project" value="UniProtKB-EC"/>
</dbReference>
<dbReference type="NCBIfam" id="TIGR01317">
    <property type="entry name" value="GOGAT_sm_gam"/>
    <property type="match status" value="1"/>
</dbReference>
<keyword evidence="1" id="KW-0028">Amino-acid biosynthesis</keyword>
<evidence type="ECO:0000313" key="8">
    <source>
        <dbReference type="EMBL" id="MBM7633471.1"/>
    </source>
</evidence>
<dbReference type="EC" id="1.4.1.13" evidence="8"/>
<evidence type="ECO:0000256" key="4">
    <source>
        <dbReference type="ARBA" id="ARBA00029440"/>
    </source>
</evidence>
<feature type="region of interest" description="Disordered" evidence="5">
    <location>
        <begin position="1"/>
        <end position="23"/>
    </location>
</feature>
<dbReference type="SUPFAM" id="SSF51971">
    <property type="entry name" value="Nucleotide-binding domain"/>
    <property type="match status" value="1"/>
</dbReference>
<proteinExistence type="predicted"/>
<dbReference type="EC" id="1.4.1.14" evidence="8"/>
<dbReference type="PANTHER" id="PTHR43100:SF1">
    <property type="entry name" value="GLUTAMATE SYNTHASE [NADPH] SMALL CHAIN"/>
    <property type="match status" value="1"/>
</dbReference>
<feature type="domain" description="FAD/NAD(P)-binding" evidence="6">
    <location>
        <begin position="155"/>
        <end position="477"/>
    </location>
</feature>
<dbReference type="InterPro" id="IPR028261">
    <property type="entry name" value="DPD_II"/>
</dbReference>
<reference evidence="8 9" key="1">
    <citation type="submission" date="2021-01" db="EMBL/GenBank/DDBJ databases">
        <title>Genomic Encyclopedia of Type Strains, Phase IV (KMG-IV): sequencing the most valuable type-strain genomes for metagenomic binning, comparative biology and taxonomic classification.</title>
        <authorList>
            <person name="Goeker M."/>
        </authorList>
    </citation>
    <scope>NUCLEOTIDE SEQUENCE [LARGE SCALE GENOMIC DNA]</scope>
    <source>
        <strain evidence="8 9">DSM 25540</strain>
    </source>
</reference>
<dbReference type="SUPFAM" id="SSF51905">
    <property type="entry name" value="FAD/NAD(P)-binding domain"/>
    <property type="match status" value="1"/>
</dbReference>
<dbReference type="Gene3D" id="3.50.50.60">
    <property type="entry name" value="FAD/NAD(P)-binding domain"/>
    <property type="match status" value="2"/>
</dbReference>